<feature type="compositionally biased region" description="Basic and acidic residues" evidence="1">
    <location>
        <begin position="290"/>
        <end position="315"/>
    </location>
</feature>
<evidence type="ECO:0000256" key="1">
    <source>
        <dbReference type="SAM" id="MobiDB-lite"/>
    </source>
</evidence>
<reference evidence="3" key="1">
    <citation type="submission" date="2025-08" db="UniProtKB">
        <authorList>
            <consortium name="RefSeq"/>
        </authorList>
    </citation>
    <scope>IDENTIFICATION</scope>
</reference>
<gene>
    <name evidence="3" type="primary">LOC113469056</name>
</gene>
<evidence type="ECO:0000313" key="3">
    <source>
        <dbReference type="RefSeq" id="XP_026682269.1"/>
    </source>
</evidence>
<dbReference type="GeneID" id="113469056"/>
<dbReference type="Proteomes" id="UP000079169">
    <property type="component" value="Unplaced"/>
</dbReference>
<dbReference type="RefSeq" id="XP_026682269.1">
    <property type="nucleotide sequence ID" value="XM_026826468.1"/>
</dbReference>
<feature type="region of interest" description="Disordered" evidence="1">
    <location>
        <begin position="289"/>
        <end position="315"/>
    </location>
</feature>
<sequence length="315" mass="38435">MKSYINSEVPGHASQGQRTKTFMNRDKYKQVSKLCIKEPIVTHMNFSYRTMQDTQEYKIELKSERILESLALKKRGEMENERRAYEAHKLWEEDRKSMDRKQEQKQKEWKSYVEKKRKLENNVNTMRMEEVKENLRQAQTLLEARLEERDKRIRDVIHQTEHKKILDSFEKKENYDKKRFLVEANHLQRELERIMQYEECEHALTEKLKKAEKLRERGLRNFHKKVASANKLEELRHQERMEELLEEDKFLRSQKIKELQLCPVELLYRTCQEIATELGISVNHVRNIHHQQETERQPPDKDSIFEDREKRNLRK</sequence>
<feature type="region of interest" description="Disordered" evidence="1">
    <location>
        <begin position="1"/>
        <end position="23"/>
    </location>
</feature>
<dbReference type="KEGG" id="dci:113469056"/>
<protein>
    <submittedName>
        <fullName evidence="3">Trichohyalin</fullName>
    </submittedName>
</protein>
<organism evidence="2 3">
    <name type="scientific">Diaphorina citri</name>
    <name type="common">Asian citrus psyllid</name>
    <dbReference type="NCBI Taxonomy" id="121845"/>
    <lineage>
        <taxon>Eukaryota</taxon>
        <taxon>Metazoa</taxon>
        <taxon>Ecdysozoa</taxon>
        <taxon>Arthropoda</taxon>
        <taxon>Hexapoda</taxon>
        <taxon>Insecta</taxon>
        <taxon>Pterygota</taxon>
        <taxon>Neoptera</taxon>
        <taxon>Paraneoptera</taxon>
        <taxon>Hemiptera</taxon>
        <taxon>Sternorrhyncha</taxon>
        <taxon>Psylloidea</taxon>
        <taxon>Psyllidae</taxon>
        <taxon>Diaphorininae</taxon>
        <taxon>Diaphorina</taxon>
    </lineage>
</organism>
<name>A0A3Q0J1C9_DIACI</name>
<dbReference type="PaxDb" id="121845-A0A3Q0J1C9"/>
<accession>A0A3Q0J1C9</accession>
<keyword evidence="2" id="KW-1185">Reference proteome</keyword>
<dbReference type="STRING" id="121845.A0A3Q0J1C9"/>
<evidence type="ECO:0000313" key="2">
    <source>
        <dbReference type="Proteomes" id="UP000079169"/>
    </source>
</evidence>
<proteinExistence type="predicted"/>
<dbReference type="AlphaFoldDB" id="A0A3Q0J1C9"/>